<evidence type="ECO:0000313" key="10">
    <source>
        <dbReference type="EMBL" id="PKR89754.1"/>
    </source>
</evidence>
<evidence type="ECO:0000256" key="2">
    <source>
        <dbReference type="ARBA" id="ARBA00010548"/>
    </source>
</evidence>
<dbReference type="EMBL" id="PJNW01000004">
    <property type="protein sequence ID" value="PKR89754.1"/>
    <property type="molecule type" value="Genomic_DNA"/>
</dbReference>
<organism evidence="10 11">
    <name type="scientific">Pleomorphomonas diazotrophica</name>
    <dbReference type="NCBI Taxonomy" id="1166257"/>
    <lineage>
        <taxon>Bacteria</taxon>
        <taxon>Pseudomonadati</taxon>
        <taxon>Pseudomonadota</taxon>
        <taxon>Alphaproteobacteria</taxon>
        <taxon>Hyphomicrobiales</taxon>
        <taxon>Pleomorphomonadaceae</taxon>
        <taxon>Pleomorphomonas</taxon>
    </lineage>
</organism>
<dbReference type="GO" id="GO:0030058">
    <property type="term" value="F:aliphatic amine dehydrogenase activity"/>
    <property type="evidence" value="ECO:0007669"/>
    <property type="project" value="InterPro"/>
</dbReference>
<sequence>MKLTHVAFGAFLVAAPAALAEDAFTPEQVSVKEAIDPGPNVFVYQEEWKGAGSIAVFAQDSLKLKGLMSTGAMGQMLVAPDGKTAWAQSSFLKRIVYGPNEQVLQTFDIDKLTVKGEAILPPKAAMALGYSALLRLSTDGKLIFVQNATPASSVTVADAATGATLQEVPTPGCWGIYPLPGKSGFATICGDGTFSTVTVSADGKTASAEASAPIFDPDADPIFIEDESYDGALYFVSYKGVLYKLDPSGKTVAKLETTELTAGVEGGWAPGGYQLMSIAPKAGVLFIQMHPDAKDGSHKFVAKEIWAYDLKAKKVLSRSKVEDVASLVASKSDTPLVFGSTEVGKLFRFETDPAAGYALKSAGETALTGFPLTLDLVE</sequence>
<keyword evidence="5" id="KW-0574">Periplasm</keyword>
<accession>A0A2N3LZ45</accession>
<dbReference type="AlphaFoldDB" id="A0A2N3LZ45"/>
<evidence type="ECO:0000256" key="7">
    <source>
        <dbReference type="ARBA" id="ARBA00023002"/>
    </source>
</evidence>
<reference evidence="10 11" key="1">
    <citation type="submission" date="2017-12" db="EMBL/GenBank/DDBJ databases">
        <title>Anaerobic carbon monoxide metabolism by Pleomorphomonas carboxyditropha sp. nov., a new mesophilic hydrogenogenic carboxidotroph.</title>
        <authorList>
            <person name="Esquivel-Elizondo S."/>
            <person name="Krajmalnik-Brown R."/>
        </authorList>
    </citation>
    <scope>NUCLEOTIDE SEQUENCE [LARGE SCALE GENOMIC DNA]</scope>
    <source>
        <strain evidence="10 11">R5-392</strain>
    </source>
</reference>
<dbReference type="Gene3D" id="2.130.10.10">
    <property type="entry name" value="YVTN repeat-like/Quinoprotein amine dehydrogenase"/>
    <property type="match status" value="1"/>
</dbReference>
<evidence type="ECO:0000256" key="4">
    <source>
        <dbReference type="ARBA" id="ARBA00022729"/>
    </source>
</evidence>
<comment type="caution">
    <text evidence="10">The sequence shown here is derived from an EMBL/GenBank/DDBJ whole genome shotgun (WGS) entry which is preliminary data.</text>
</comment>
<gene>
    <name evidence="10" type="ORF">CXZ10_07595</name>
</gene>
<dbReference type="SUPFAM" id="SSF50969">
    <property type="entry name" value="YVTN repeat-like/Quinoprotein amine dehydrogenase"/>
    <property type="match status" value="1"/>
</dbReference>
<evidence type="ECO:0000256" key="5">
    <source>
        <dbReference type="ARBA" id="ARBA00022764"/>
    </source>
</evidence>
<keyword evidence="4 9" id="KW-0732">Signal</keyword>
<comment type="subcellular location">
    <subcellularLocation>
        <location evidence="1">Periplasm</location>
    </subcellularLocation>
</comment>
<feature type="disulfide bond" evidence="8">
    <location>
        <begin position="173"/>
        <end position="189"/>
    </location>
</feature>
<dbReference type="Proteomes" id="UP000233491">
    <property type="component" value="Unassembled WGS sequence"/>
</dbReference>
<dbReference type="GO" id="GO:0042597">
    <property type="term" value="C:periplasmic space"/>
    <property type="evidence" value="ECO:0007669"/>
    <property type="project" value="UniProtKB-SubCell"/>
</dbReference>
<evidence type="ECO:0000256" key="8">
    <source>
        <dbReference type="PIRSR" id="PIRSR609451-50"/>
    </source>
</evidence>
<dbReference type="InterPro" id="IPR009451">
    <property type="entry name" value="Metamine_DH_Hvc"/>
</dbReference>
<dbReference type="InterPro" id="IPR011044">
    <property type="entry name" value="Quino_amine_DH_bsu"/>
</dbReference>
<evidence type="ECO:0000256" key="3">
    <source>
        <dbReference type="ARBA" id="ARBA00022448"/>
    </source>
</evidence>
<evidence type="ECO:0000256" key="1">
    <source>
        <dbReference type="ARBA" id="ARBA00004418"/>
    </source>
</evidence>
<protein>
    <submittedName>
        <fullName evidence="10">Amine dehydrogenase</fullName>
    </submittedName>
</protein>
<feature type="signal peptide" evidence="9">
    <location>
        <begin position="1"/>
        <end position="20"/>
    </location>
</feature>
<dbReference type="InterPro" id="IPR015943">
    <property type="entry name" value="WD40/YVTN_repeat-like_dom_sf"/>
</dbReference>
<keyword evidence="3" id="KW-0813">Transport</keyword>
<name>A0A2N3LZ45_9HYPH</name>
<keyword evidence="8" id="KW-1015">Disulfide bond</keyword>
<dbReference type="Pfam" id="PF06433">
    <property type="entry name" value="Me-amine-dh_H"/>
    <property type="match status" value="1"/>
</dbReference>
<evidence type="ECO:0000256" key="6">
    <source>
        <dbReference type="ARBA" id="ARBA00022982"/>
    </source>
</evidence>
<feature type="chain" id="PRO_5014762215" evidence="9">
    <location>
        <begin position="21"/>
        <end position="378"/>
    </location>
</feature>
<comment type="similarity">
    <text evidence="2">Belongs to the aromatic amine dehydrogenase heavy chain family.</text>
</comment>
<keyword evidence="7" id="KW-0560">Oxidoreductase</keyword>
<evidence type="ECO:0000313" key="11">
    <source>
        <dbReference type="Proteomes" id="UP000233491"/>
    </source>
</evidence>
<evidence type="ECO:0000256" key="9">
    <source>
        <dbReference type="SAM" id="SignalP"/>
    </source>
</evidence>
<keyword evidence="11" id="KW-1185">Reference proteome</keyword>
<proteinExistence type="inferred from homology"/>
<keyword evidence="6" id="KW-0249">Electron transport</keyword>